<protein>
    <recommendedName>
        <fullName evidence="3">CCHC-type domain-containing protein</fullName>
    </recommendedName>
</protein>
<keyword evidence="2" id="KW-1185">Reference proteome</keyword>
<dbReference type="AlphaFoldDB" id="A0A0D0BFH1"/>
<evidence type="ECO:0000313" key="1">
    <source>
        <dbReference type="EMBL" id="KIK62600.1"/>
    </source>
</evidence>
<sequence>AVRQLIGARRDLLYDEFTAPECIDLQYAYISPSGAHYNAGSSSSQHSSKPKDISKEICQNYNNGKCSGCERHHVCRTCRQPGHIRDKCQSKRGEGSKQGKWSD</sequence>
<proteinExistence type="predicted"/>
<evidence type="ECO:0008006" key="3">
    <source>
        <dbReference type="Google" id="ProtNLM"/>
    </source>
</evidence>
<dbReference type="OrthoDB" id="2355984at2759"/>
<reference evidence="1 2" key="1">
    <citation type="submission" date="2014-04" db="EMBL/GenBank/DDBJ databases">
        <title>Evolutionary Origins and Diversification of the Mycorrhizal Mutualists.</title>
        <authorList>
            <consortium name="DOE Joint Genome Institute"/>
            <consortium name="Mycorrhizal Genomics Consortium"/>
            <person name="Kohler A."/>
            <person name="Kuo A."/>
            <person name="Nagy L.G."/>
            <person name="Floudas D."/>
            <person name="Copeland A."/>
            <person name="Barry K.W."/>
            <person name="Cichocki N."/>
            <person name="Veneault-Fourrey C."/>
            <person name="LaButti K."/>
            <person name="Lindquist E.A."/>
            <person name="Lipzen A."/>
            <person name="Lundell T."/>
            <person name="Morin E."/>
            <person name="Murat C."/>
            <person name="Riley R."/>
            <person name="Ohm R."/>
            <person name="Sun H."/>
            <person name="Tunlid A."/>
            <person name="Henrissat B."/>
            <person name="Grigoriev I.V."/>
            <person name="Hibbett D.S."/>
            <person name="Martin F."/>
        </authorList>
    </citation>
    <scope>NUCLEOTIDE SEQUENCE [LARGE SCALE GENOMIC DNA]</scope>
    <source>
        <strain evidence="1 2">FD-317 M1</strain>
    </source>
</reference>
<evidence type="ECO:0000313" key="2">
    <source>
        <dbReference type="Proteomes" id="UP000053593"/>
    </source>
</evidence>
<dbReference type="Proteomes" id="UP000053593">
    <property type="component" value="Unassembled WGS sequence"/>
</dbReference>
<organism evidence="1 2">
    <name type="scientific">Collybiopsis luxurians FD-317 M1</name>
    <dbReference type="NCBI Taxonomy" id="944289"/>
    <lineage>
        <taxon>Eukaryota</taxon>
        <taxon>Fungi</taxon>
        <taxon>Dikarya</taxon>
        <taxon>Basidiomycota</taxon>
        <taxon>Agaricomycotina</taxon>
        <taxon>Agaricomycetes</taxon>
        <taxon>Agaricomycetidae</taxon>
        <taxon>Agaricales</taxon>
        <taxon>Marasmiineae</taxon>
        <taxon>Omphalotaceae</taxon>
        <taxon>Collybiopsis</taxon>
        <taxon>Collybiopsis luxurians</taxon>
    </lineage>
</organism>
<accession>A0A0D0BFH1</accession>
<feature type="non-terminal residue" evidence="1">
    <location>
        <position position="1"/>
    </location>
</feature>
<name>A0A0D0BFH1_9AGAR</name>
<gene>
    <name evidence="1" type="ORF">GYMLUDRAFT_164808</name>
</gene>
<dbReference type="HOGENOM" id="CLU_2270105_0_0_1"/>
<dbReference type="EMBL" id="KN834767">
    <property type="protein sequence ID" value="KIK62600.1"/>
    <property type="molecule type" value="Genomic_DNA"/>
</dbReference>